<name>A0A916ZY39_9HYPH</name>
<accession>A0A916ZY39</accession>
<organism evidence="1 2">
    <name type="scientific">Aureimonas endophytica</name>
    <dbReference type="NCBI Taxonomy" id="2027858"/>
    <lineage>
        <taxon>Bacteria</taxon>
        <taxon>Pseudomonadati</taxon>
        <taxon>Pseudomonadota</taxon>
        <taxon>Alphaproteobacteria</taxon>
        <taxon>Hyphomicrobiales</taxon>
        <taxon>Aurantimonadaceae</taxon>
        <taxon>Aureimonas</taxon>
    </lineage>
</organism>
<reference evidence="1" key="2">
    <citation type="submission" date="2020-09" db="EMBL/GenBank/DDBJ databases">
        <authorList>
            <person name="Sun Q."/>
            <person name="Zhou Y."/>
        </authorList>
    </citation>
    <scope>NUCLEOTIDE SEQUENCE</scope>
    <source>
        <strain evidence="1">CGMCC 1.15367</strain>
    </source>
</reference>
<comment type="caution">
    <text evidence="1">The sequence shown here is derived from an EMBL/GenBank/DDBJ whole genome shotgun (WGS) entry which is preliminary data.</text>
</comment>
<dbReference type="EMBL" id="BMIQ01000008">
    <property type="protein sequence ID" value="GGE18530.1"/>
    <property type="molecule type" value="Genomic_DNA"/>
</dbReference>
<keyword evidence="2" id="KW-1185">Reference proteome</keyword>
<proteinExistence type="predicted"/>
<gene>
    <name evidence="1" type="ORF">GCM10011390_42130</name>
</gene>
<reference evidence="1" key="1">
    <citation type="journal article" date="2014" name="Int. J. Syst. Evol. Microbiol.">
        <title>Complete genome sequence of Corynebacterium casei LMG S-19264T (=DSM 44701T), isolated from a smear-ripened cheese.</title>
        <authorList>
            <consortium name="US DOE Joint Genome Institute (JGI-PGF)"/>
            <person name="Walter F."/>
            <person name="Albersmeier A."/>
            <person name="Kalinowski J."/>
            <person name="Ruckert C."/>
        </authorList>
    </citation>
    <scope>NUCLEOTIDE SEQUENCE</scope>
    <source>
        <strain evidence="1">CGMCC 1.15367</strain>
    </source>
</reference>
<dbReference type="Proteomes" id="UP000644699">
    <property type="component" value="Unassembled WGS sequence"/>
</dbReference>
<dbReference type="RefSeq" id="WP_188912011.1">
    <property type="nucleotide sequence ID" value="NZ_BMIQ01000008.1"/>
</dbReference>
<evidence type="ECO:0000313" key="2">
    <source>
        <dbReference type="Proteomes" id="UP000644699"/>
    </source>
</evidence>
<dbReference type="AlphaFoldDB" id="A0A916ZY39"/>
<protein>
    <submittedName>
        <fullName evidence="1">Uncharacterized protein</fullName>
    </submittedName>
</protein>
<evidence type="ECO:0000313" key="1">
    <source>
        <dbReference type="EMBL" id="GGE18530.1"/>
    </source>
</evidence>
<sequence>MGERIRQLLSEGLDLCVRARAMDAMDRRSAALAASCDPEGWQASGDFDRYVERHNVSDADRPISTHSGTMPLWVQEQYETDLADWERRARAALSEHDAHD</sequence>